<organism evidence="8 9">
    <name type="scientific">Peptoanaerobacter stomatis</name>
    <dbReference type="NCBI Taxonomy" id="796937"/>
    <lineage>
        <taxon>Bacteria</taxon>
        <taxon>Bacillati</taxon>
        <taxon>Bacillota</taxon>
        <taxon>Clostridia</taxon>
        <taxon>Peptostreptococcales</taxon>
        <taxon>Filifactoraceae</taxon>
        <taxon>Peptoanaerobacter</taxon>
    </lineage>
</organism>
<feature type="transmembrane region" description="Helical" evidence="6">
    <location>
        <begin position="164"/>
        <end position="183"/>
    </location>
</feature>
<evidence type="ECO:0000313" key="9">
    <source>
        <dbReference type="Proteomes" id="UP000006437"/>
    </source>
</evidence>
<dbReference type="BioCyc" id="EBAC796937-HMP:GMGH-1215-MONOMER"/>
<reference evidence="8 9" key="1">
    <citation type="submission" date="2011-08" db="EMBL/GenBank/DDBJ databases">
        <title>The Genome Sequence of Eubacteriaceae bacterium ACC19a.</title>
        <authorList>
            <consortium name="The Broad Institute Genome Sequencing Platform"/>
            <person name="Earl A."/>
            <person name="Ward D."/>
            <person name="Feldgarden M."/>
            <person name="Gevers D."/>
            <person name="Sizova M."/>
            <person name="Hazen A."/>
            <person name="Epstein S."/>
            <person name="Young S.K."/>
            <person name="Zeng Q."/>
            <person name="Gargeya S."/>
            <person name="Fitzgerald M."/>
            <person name="Haas B."/>
            <person name="Abouelleil A."/>
            <person name="Alvarado L."/>
            <person name="Arachchi H.M."/>
            <person name="Berlin A."/>
            <person name="Brown A."/>
            <person name="Chapman S.B."/>
            <person name="Chen Z."/>
            <person name="Dunbar C."/>
            <person name="Freedman E."/>
            <person name="Gearin G."/>
            <person name="Gellesch M."/>
            <person name="Goldberg J."/>
            <person name="Griggs A."/>
            <person name="Gujja S."/>
            <person name="Heiman D."/>
            <person name="Howarth C."/>
            <person name="Larson L."/>
            <person name="Lui A."/>
            <person name="MacDonald P.J.P."/>
            <person name="Montmayeur A."/>
            <person name="Murphy C."/>
            <person name="Neiman D."/>
            <person name="Pearson M."/>
            <person name="Priest M."/>
            <person name="Roberts A."/>
            <person name="Saif S."/>
            <person name="Shea T."/>
            <person name="Shenoy N."/>
            <person name="Sisk P."/>
            <person name="Stolte C."/>
            <person name="Sykes S."/>
            <person name="Wortman J."/>
            <person name="Nusbaum C."/>
            <person name="Birren B."/>
        </authorList>
    </citation>
    <scope>NUCLEOTIDE SEQUENCE [LARGE SCALE GENOMIC DNA]</scope>
    <source>
        <strain evidence="8 9">ACC19a</strain>
    </source>
</reference>
<feature type="transmembrane region" description="Helical" evidence="6">
    <location>
        <begin position="216"/>
        <end position="234"/>
    </location>
</feature>
<proteinExistence type="predicted"/>
<dbReference type="Pfam" id="PF06271">
    <property type="entry name" value="RDD"/>
    <property type="match status" value="1"/>
</dbReference>
<keyword evidence="3 6" id="KW-0812">Transmembrane</keyword>
<feature type="transmembrane region" description="Helical" evidence="6">
    <location>
        <begin position="131"/>
        <end position="152"/>
    </location>
</feature>
<evidence type="ECO:0000259" key="7">
    <source>
        <dbReference type="Pfam" id="PF06271"/>
    </source>
</evidence>
<evidence type="ECO:0000256" key="6">
    <source>
        <dbReference type="SAM" id="Phobius"/>
    </source>
</evidence>
<gene>
    <name evidence="8" type="ORF">HMPREF9629_01211</name>
</gene>
<comment type="subcellular location">
    <subcellularLocation>
        <location evidence="1">Cell membrane</location>
        <topology evidence="1">Multi-pass membrane protein</topology>
    </subcellularLocation>
</comment>
<dbReference type="EMBL" id="AFZE01000003">
    <property type="protein sequence ID" value="EHL16371.1"/>
    <property type="molecule type" value="Genomic_DNA"/>
</dbReference>
<evidence type="ECO:0000256" key="3">
    <source>
        <dbReference type="ARBA" id="ARBA00022692"/>
    </source>
</evidence>
<keyword evidence="5 6" id="KW-0472">Membrane</keyword>
<keyword evidence="2" id="KW-1003">Cell membrane</keyword>
<dbReference type="PANTHER" id="PTHR36115">
    <property type="entry name" value="PROLINE-RICH ANTIGEN HOMOLOG-RELATED"/>
    <property type="match status" value="1"/>
</dbReference>
<protein>
    <recommendedName>
        <fullName evidence="7">RDD domain-containing protein</fullName>
    </recommendedName>
</protein>
<dbReference type="GO" id="GO:0005886">
    <property type="term" value="C:plasma membrane"/>
    <property type="evidence" value="ECO:0007669"/>
    <property type="project" value="UniProtKB-SubCell"/>
</dbReference>
<dbReference type="Proteomes" id="UP000006437">
    <property type="component" value="Unassembled WGS sequence"/>
</dbReference>
<evidence type="ECO:0000256" key="4">
    <source>
        <dbReference type="ARBA" id="ARBA00022989"/>
    </source>
</evidence>
<dbReference type="HOGENOM" id="CLU_1033856_0_0_9"/>
<dbReference type="InterPro" id="IPR051791">
    <property type="entry name" value="Pra-immunoreactive"/>
</dbReference>
<dbReference type="PATRIC" id="fig|796937.3.peg.404"/>
<dbReference type="PANTHER" id="PTHR36115:SF9">
    <property type="entry name" value="LMO1584 PROTEIN"/>
    <property type="match status" value="1"/>
</dbReference>
<keyword evidence="4 6" id="KW-1133">Transmembrane helix</keyword>
<accession>G9WYG0</accession>
<sequence>MLFKNNENSDKVTDFIEKNETNMANKENSSKNRNITLTAKDMVDETANTIILEKSAIANAKLEEETEENLTNINFNKQAIDKKVDEFYSEYKDENHEEYNSTGVKETVPSFAQDEPSPSDIYVKNNMYADFWIRGLAFLIDYFLVCGIKNIIDYSNIFTLGYVLNNMMWIILFVLYNFISVYITNGYTIGKILTNIKVVPEKKEYMDFSTTFVRELAGKYILLKLPIIFFFLVFSSKKHSLIDYLSDTSVIREKYLPYFEKLTNDSKIQ</sequence>
<name>G9WYG0_9FIRM</name>
<evidence type="ECO:0000313" key="8">
    <source>
        <dbReference type="EMBL" id="EHL16371.1"/>
    </source>
</evidence>
<dbReference type="InterPro" id="IPR010432">
    <property type="entry name" value="RDD"/>
</dbReference>
<evidence type="ECO:0000256" key="1">
    <source>
        <dbReference type="ARBA" id="ARBA00004651"/>
    </source>
</evidence>
<evidence type="ECO:0000256" key="5">
    <source>
        <dbReference type="ARBA" id="ARBA00023136"/>
    </source>
</evidence>
<comment type="caution">
    <text evidence="8">The sequence shown here is derived from an EMBL/GenBank/DDBJ whole genome shotgun (WGS) entry which is preliminary data.</text>
</comment>
<evidence type="ECO:0000256" key="2">
    <source>
        <dbReference type="ARBA" id="ARBA00022475"/>
    </source>
</evidence>
<dbReference type="RefSeq" id="WP_009525446.1">
    <property type="nucleotide sequence ID" value="NZ_JH414552.1"/>
</dbReference>
<dbReference type="AlphaFoldDB" id="G9WYG0"/>
<feature type="domain" description="RDD" evidence="7">
    <location>
        <begin position="128"/>
        <end position="246"/>
    </location>
</feature>